<name>A0A8T2MXX6_9TELE</name>
<dbReference type="AlphaFoldDB" id="A0A8T2MXX6"/>
<proteinExistence type="predicted"/>
<evidence type="ECO:0000256" key="1">
    <source>
        <dbReference type="SAM" id="MobiDB-lite"/>
    </source>
</evidence>
<evidence type="ECO:0000313" key="3">
    <source>
        <dbReference type="Proteomes" id="UP000824540"/>
    </source>
</evidence>
<accession>A0A8T2MXX6</accession>
<protein>
    <submittedName>
        <fullName evidence="2">Uncharacterized protein</fullName>
    </submittedName>
</protein>
<organism evidence="2 3">
    <name type="scientific">Albula glossodonta</name>
    <name type="common">roundjaw bonefish</name>
    <dbReference type="NCBI Taxonomy" id="121402"/>
    <lineage>
        <taxon>Eukaryota</taxon>
        <taxon>Metazoa</taxon>
        <taxon>Chordata</taxon>
        <taxon>Craniata</taxon>
        <taxon>Vertebrata</taxon>
        <taxon>Euteleostomi</taxon>
        <taxon>Actinopterygii</taxon>
        <taxon>Neopterygii</taxon>
        <taxon>Teleostei</taxon>
        <taxon>Albuliformes</taxon>
        <taxon>Albulidae</taxon>
        <taxon>Albula</taxon>
    </lineage>
</organism>
<keyword evidence="3" id="KW-1185">Reference proteome</keyword>
<feature type="region of interest" description="Disordered" evidence="1">
    <location>
        <begin position="1"/>
        <end position="76"/>
    </location>
</feature>
<sequence length="104" mass="11218">MNVHITQGAENEQVQNGKMKDERRLARPFTGVDEEAMADHTPSLESSRLLNPDLPLLAPPPPPAMVNGDGPQQRAEGNVSQNIAGHLVNGGWGWVGRWGCGDVQ</sequence>
<gene>
    <name evidence="2" type="ORF">JZ751_013940</name>
</gene>
<dbReference type="EMBL" id="JAFBMS010000224">
    <property type="protein sequence ID" value="KAG9332985.1"/>
    <property type="molecule type" value="Genomic_DNA"/>
</dbReference>
<dbReference type="Proteomes" id="UP000824540">
    <property type="component" value="Unassembled WGS sequence"/>
</dbReference>
<evidence type="ECO:0000313" key="2">
    <source>
        <dbReference type="EMBL" id="KAG9332985.1"/>
    </source>
</evidence>
<feature type="compositionally biased region" description="Polar residues" evidence="1">
    <location>
        <begin position="1"/>
        <end position="16"/>
    </location>
</feature>
<reference evidence="2" key="1">
    <citation type="thesis" date="2021" institute="BYU ScholarsArchive" country="Provo, UT, USA">
        <title>Applications of and Algorithms for Genome Assembly and Genomic Analyses with an Emphasis on Marine Teleosts.</title>
        <authorList>
            <person name="Pickett B.D."/>
        </authorList>
    </citation>
    <scope>NUCLEOTIDE SEQUENCE</scope>
    <source>
        <strain evidence="2">HI-2016</strain>
    </source>
</reference>
<comment type="caution">
    <text evidence="2">The sequence shown here is derived from an EMBL/GenBank/DDBJ whole genome shotgun (WGS) entry which is preliminary data.</text>
</comment>